<dbReference type="Gene3D" id="3.40.50.720">
    <property type="entry name" value="NAD(P)-binding Rossmann-like Domain"/>
    <property type="match status" value="1"/>
</dbReference>
<dbReference type="SUPFAM" id="SSF55347">
    <property type="entry name" value="Glyceraldehyde-3-phosphate dehydrogenase-like, C-terminal domain"/>
    <property type="match status" value="1"/>
</dbReference>
<evidence type="ECO:0000313" key="4">
    <source>
        <dbReference type="EMBL" id="SDN11682.1"/>
    </source>
</evidence>
<dbReference type="InterPro" id="IPR051450">
    <property type="entry name" value="Gfo/Idh/MocA_Oxidoreductases"/>
</dbReference>
<dbReference type="OrthoDB" id="9781031at2"/>
<dbReference type="Pfam" id="PF01408">
    <property type="entry name" value="GFO_IDH_MocA"/>
    <property type="match status" value="1"/>
</dbReference>
<evidence type="ECO:0000259" key="2">
    <source>
        <dbReference type="Pfam" id="PF01408"/>
    </source>
</evidence>
<keyword evidence="5" id="KW-1185">Reference proteome</keyword>
<dbReference type="Pfam" id="PF02894">
    <property type="entry name" value="GFO_IDH_MocA_C"/>
    <property type="match status" value="1"/>
</dbReference>
<keyword evidence="1" id="KW-0732">Signal</keyword>
<dbReference type="PANTHER" id="PTHR43377:SF2">
    <property type="entry name" value="BINDING ROSSMANN FOLD OXIDOREDUCTASE, PUTATIVE (AFU_ORTHOLOGUE AFUA_4G00560)-RELATED"/>
    <property type="match status" value="1"/>
</dbReference>
<feature type="chain" id="PRO_5011575219" evidence="1">
    <location>
        <begin position="28"/>
        <end position="445"/>
    </location>
</feature>
<dbReference type="GO" id="GO:0000166">
    <property type="term" value="F:nucleotide binding"/>
    <property type="evidence" value="ECO:0007669"/>
    <property type="project" value="InterPro"/>
</dbReference>
<proteinExistence type="predicted"/>
<feature type="domain" description="Gfo/Idh/MocA-like oxidoreductase C-terminal" evidence="3">
    <location>
        <begin position="173"/>
        <end position="432"/>
    </location>
</feature>
<gene>
    <name evidence="4" type="ORF">SAMN05421813_14313</name>
</gene>
<protein>
    <submittedName>
        <fullName evidence="4">Oxidoreductase family, C-terminal alpha/beta domain</fullName>
    </submittedName>
</protein>
<evidence type="ECO:0000313" key="5">
    <source>
        <dbReference type="Proteomes" id="UP000199226"/>
    </source>
</evidence>
<dbReference type="InterPro" id="IPR036291">
    <property type="entry name" value="NAD(P)-bd_dom_sf"/>
</dbReference>
<sequence length="445" mass="50835">MKRRKFILQTGTILAGSTLLPASSAEAFLKTKAKKRIAMVGLGVRALGMWGKSVVEKFGNEVEFVGLCDINEGRLRFLKSDMGVSCPTFTDFDQMMRETKPEILMVTTVDNTHHEFIIKGMEMGADIITEKPLTTDEDKCQAILDAEKRTGKKVRVTFNYRYSPHRAKIYEILRANTIGKITSVDFHWYLDTSHGADYFRRWHRLREKGGSLLVHKASHHFDLLNWWIDSDPEEVFAYGSLDFYGKNNSFRHTHCRTCPHTKQCDFYWDITKSSTMMKLYVENEKYDGYLRDGCVWKEDIDIFDKMAVQIKYANKVQVSYSLTAYSPYEGYRISFNGTKGKMDAWIKERQPWDDEGFDEIQITSNFGKREIIKISNTEGGHGGGDDRMKQHIFLPNQTDPYRQAAGLRDGAFAILTGIAARNSIDSGKPVKIGDLTSLVPGVKKL</sequence>
<dbReference type="EMBL" id="FNHH01000043">
    <property type="protein sequence ID" value="SDN11682.1"/>
    <property type="molecule type" value="Genomic_DNA"/>
</dbReference>
<reference evidence="5" key="1">
    <citation type="submission" date="2016-10" db="EMBL/GenBank/DDBJ databases">
        <authorList>
            <person name="Varghese N."/>
            <person name="Submissions S."/>
        </authorList>
    </citation>
    <scope>NUCLEOTIDE SEQUENCE [LARGE SCALE GENOMIC DNA]</scope>
    <source>
        <strain evidence="5">DSM 24536</strain>
    </source>
</reference>
<dbReference type="SUPFAM" id="SSF51735">
    <property type="entry name" value="NAD(P)-binding Rossmann-fold domains"/>
    <property type="match status" value="1"/>
</dbReference>
<evidence type="ECO:0000256" key="1">
    <source>
        <dbReference type="SAM" id="SignalP"/>
    </source>
</evidence>
<dbReference type="Gene3D" id="3.30.360.10">
    <property type="entry name" value="Dihydrodipicolinate Reductase, domain 2"/>
    <property type="match status" value="1"/>
</dbReference>
<dbReference type="PANTHER" id="PTHR43377">
    <property type="entry name" value="BILIVERDIN REDUCTASE A"/>
    <property type="match status" value="1"/>
</dbReference>
<accession>A0A1G9YRH2</accession>
<dbReference type="RefSeq" id="WP_090707125.1">
    <property type="nucleotide sequence ID" value="NZ_FNHH01000043.1"/>
</dbReference>
<dbReference type="AlphaFoldDB" id="A0A1G9YRH2"/>
<feature type="domain" description="Gfo/Idh/MocA-like oxidoreductase N-terminal" evidence="2">
    <location>
        <begin position="36"/>
        <end position="158"/>
    </location>
</feature>
<name>A0A1G9YRH2_9SPHI</name>
<organism evidence="4 5">
    <name type="scientific">Daejeonella rubra</name>
    <dbReference type="NCBI Taxonomy" id="990371"/>
    <lineage>
        <taxon>Bacteria</taxon>
        <taxon>Pseudomonadati</taxon>
        <taxon>Bacteroidota</taxon>
        <taxon>Sphingobacteriia</taxon>
        <taxon>Sphingobacteriales</taxon>
        <taxon>Sphingobacteriaceae</taxon>
        <taxon>Daejeonella</taxon>
    </lineage>
</organism>
<dbReference type="InterPro" id="IPR000683">
    <property type="entry name" value="Gfo/Idh/MocA-like_OxRdtase_N"/>
</dbReference>
<evidence type="ECO:0000259" key="3">
    <source>
        <dbReference type="Pfam" id="PF02894"/>
    </source>
</evidence>
<feature type="signal peptide" evidence="1">
    <location>
        <begin position="1"/>
        <end position="27"/>
    </location>
</feature>
<dbReference type="STRING" id="990371.SAMN05421813_14313"/>
<dbReference type="Proteomes" id="UP000199226">
    <property type="component" value="Unassembled WGS sequence"/>
</dbReference>
<dbReference type="InterPro" id="IPR004104">
    <property type="entry name" value="Gfo/Idh/MocA-like_OxRdtase_C"/>
</dbReference>